<dbReference type="EMBL" id="JBEFKJ010000013">
    <property type="protein sequence ID" value="KAL2042593.1"/>
    <property type="molecule type" value="Genomic_DNA"/>
</dbReference>
<dbReference type="Proteomes" id="UP001590950">
    <property type="component" value="Unassembled WGS sequence"/>
</dbReference>
<keyword evidence="3" id="KW-1185">Reference proteome</keyword>
<organism evidence="2 3">
    <name type="scientific">Stereocaulon virgatum</name>
    <dbReference type="NCBI Taxonomy" id="373712"/>
    <lineage>
        <taxon>Eukaryota</taxon>
        <taxon>Fungi</taxon>
        <taxon>Dikarya</taxon>
        <taxon>Ascomycota</taxon>
        <taxon>Pezizomycotina</taxon>
        <taxon>Lecanoromycetes</taxon>
        <taxon>OSLEUM clade</taxon>
        <taxon>Lecanoromycetidae</taxon>
        <taxon>Lecanorales</taxon>
        <taxon>Lecanorineae</taxon>
        <taxon>Stereocaulaceae</taxon>
        <taxon>Stereocaulon</taxon>
    </lineage>
</organism>
<evidence type="ECO:0000313" key="2">
    <source>
        <dbReference type="EMBL" id="KAL2042593.1"/>
    </source>
</evidence>
<sequence>MPTLKTPVTCIFTIVHTPPTLLQNRHREPNNRKHSSADIPQPQLTKLHLKSPPAPMEYTLSSTKTTYLLTHPAPTGLCYNTLLTGALIFHPTSPDPPILLLKRRPHENTSPPVFEIPSGQIEDLDPTIFHGLKRIVCQETGLELDWVEDMLGSLSFAVEKGGRG</sequence>
<gene>
    <name evidence="2" type="ORF">N7G274_004352</name>
</gene>
<reference evidence="2 3" key="1">
    <citation type="submission" date="2024-09" db="EMBL/GenBank/DDBJ databases">
        <title>Rethinking Asexuality: The Enigmatic Case of Functional Sexual Genes in Lepraria (Stereocaulaceae).</title>
        <authorList>
            <person name="Doellman M."/>
            <person name="Sun Y."/>
            <person name="Barcenas-Pena A."/>
            <person name="Lumbsch H.T."/>
            <person name="Grewe F."/>
        </authorList>
    </citation>
    <scope>NUCLEOTIDE SEQUENCE [LARGE SCALE GENOMIC DNA]</scope>
    <source>
        <strain evidence="2 3">Mercado 3170</strain>
    </source>
</reference>
<feature type="region of interest" description="Disordered" evidence="1">
    <location>
        <begin position="21"/>
        <end position="51"/>
    </location>
</feature>
<name>A0ABR4AGR8_9LECA</name>
<dbReference type="Gene3D" id="3.90.79.10">
    <property type="entry name" value="Nucleoside Triphosphate Pyrophosphohydrolase"/>
    <property type="match status" value="1"/>
</dbReference>
<proteinExistence type="predicted"/>
<evidence type="ECO:0008006" key="4">
    <source>
        <dbReference type="Google" id="ProtNLM"/>
    </source>
</evidence>
<accession>A0ABR4AGR8</accession>
<protein>
    <recommendedName>
        <fullName evidence="4">Nudix hydrolase domain-containing protein</fullName>
    </recommendedName>
</protein>
<dbReference type="InterPro" id="IPR015797">
    <property type="entry name" value="NUDIX_hydrolase-like_dom_sf"/>
</dbReference>
<dbReference type="SUPFAM" id="SSF55811">
    <property type="entry name" value="Nudix"/>
    <property type="match status" value="1"/>
</dbReference>
<evidence type="ECO:0000313" key="3">
    <source>
        <dbReference type="Proteomes" id="UP001590950"/>
    </source>
</evidence>
<evidence type="ECO:0000256" key="1">
    <source>
        <dbReference type="SAM" id="MobiDB-lite"/>
    </source>
</evidence>
<comment type="caution">
    <text evidence="2">The sequence shown here is derived from an EMBL/GenBank/DDBJ whole genome shotgun (WGS) entry which is preliminary data.</text>
</comment>